<reference evidence="1 2" key="1">
    <citation type="submission" date="2021-06" db="EMBL/GenBank/DDBJ databases">
        <title>Caerostris extrusa draft genome.</title>
        <authorList>
            <person name="Kono N."/>
            <person name="Arakawa K."/>
        </authorList>
    </citation>
    <scope>NUCLEOTIDE SEQUENCE [LARGE SCALE GENOMIC DNA]</scope>
</reference>
<keyword evidence="2" id="KW-1185">Reference proteome</keyword>
<dbReference type="AlphaFoldDB" id="A0AAV4NTV7"/>
<evidence type="ECO:0000313" key="1">
    <source>
        <dbReference type="EMBL" id="GIX88239.1"/>
    </source>
</evidence>
<dbReference type="EMBL" id="BPLR01021305">
    <property type="protein sequence ID" value="GIX88239.1"/>
    <property type="molecule type" value="Genomic_DNA"/>
</dbReference>
<evidence type="ECO:0000313" key="2">
    <source>
        <dbReference type="Proteomes" id="UP001054945"/>
    </source>
</evidence>
<gene>
    <name evidence="1" type="ORF">CEXT_785401</name>
</gene>
<protein>
    <submittedName>
        <fullName evidence="1">Uncharacterized protein</fullName>
    </submittedName>
</protein>
<sequence length="122" mass="12171">MATGEDTAYVGGGGGEVGEVEEHNRLVGVEEEGEVVGQLVQHLNRYNYTVVVVEVAVVLVVAEILQEGGGGGGKATGATGTTGAGMAGLLMVADAGSCGATPGSLELHQLEIVSISHVSNHS</sequence>
<comment type="caution">
    <text evidence="1">The sequence shown here is derived from an EMBL/GenBank/DDBJ whole genome shotgun (WGS) entry which is preliminary data.</text>
</comment>
<proteinExistence type="predicted"/>
<organism evidence="1 2">
    <name type="scientific">Caerostris extrusa</name>
    <name type="common">Bark spider</name>
    <name type="synonym">Caerostris bankana</name>
    <dbReference type="NCBI Taxonomy" id="172846"/>
    <lineage>
        <taxon>Eukaryota</taxon>
        <taxon>Metazoa</taxon>
        <taxon>Ecdysozoa</taxon>
        <taxon>Arthropoda</taxon>
        <taxon>Chelicerata</taxon>
        <taxon>Arachnida</taxon>
        <taxon>Araneae</taxon>
        <taxon>Araneomorphae</taxon>
        <taxon>Entelegynae</taxon>
        <taxon>Araneoidea</taxon>
        <taxon>Araneidae</taxon>
        <taxon>Caerostris</taxon>
    </lineage>
</organism>
<accession>A0AAV4NTV7</accession>
<dbReference type="Proteomes" id="UP001054945">
    <property type="component" value="Unassembled WGS sequence"/>
</dbReference>
<name>A0AAV4NTV7_CAEEX</name>